<feature type="transmembrane region" description="Helical" evidence="8">
    <location>
        <begin position="179"/>
        <end position="200"/>
    </location>
</feature>
<feature type="transmembrane region" description="Helical" evidence="8">
    <location>
        <begin position="290"/>
        <end position="309"/>
    </location>
</feature>
<dbReference type="InterPro" id="IPR020846">
    <property type="entry name" value="MFS_dom"/>
</dbReference>
<evidence type="ECO:0000313" key="10">
    <source>
        <dbReference type="EMBL" id="PSK42179.1"/>
    </source>
</evidence>
<dbReference type="Proteomes" id="UP000243723">
    <property type="component" value="Unassembled WGS sequence"/>
</dbReference>
<evidence type="ECO:0000256" key="8">
    <source>
        <dbReference type="SAM" id="Phobius"/>
    </source>
</evidence>
<dbReference type="PROSITE" id="PS50850">
    <property type="entry name" value="MFS"/>
    <property type="match status" value="1"/>
</dbReference>
<feature type="region of interest" description="Disordered" evidence="7">
    <location>
        <begin position="1"/>
        <end position="52"/>
    </location>
</feature>
<name>A0A2P7Z1T5_9PEZI</name>
<dbReference type="Pfam" id="PF00083">
    <property type="entry name" value="Sugar_tr"/>
    <property type="match status" value="1"/>
</dbReference>
<dbReference type="PANTHER" id="PTHR48020">
    <property type="entry name" value="PROTON MYO-INOSITOL COTRANSPORTER"/>
    <property type="match status" value="1"/>
</dbReference>
<dbReference type="InterPro" id="IPR003663">
    <property type="entry name" value="Sugar/inositol_transpt"/>
</dbReference>
<keyword evidence="6 8" id="KW-0472">Membrane</keyword>
<dbReference type="InterPro" id="IPR036259">
    <property type="entry name" value="MFS_trans_sf"/>
</dbReference>
<keyword evidence="11" id="KW-1185">Reference proteome</keyword>
<dbReference type="InterPro" id="IPR005828">
    <property type="entry name" value="MFS_sugar_transport-like"/>
</dbReference>
<evidence type="ECO:0000256" key="4">
    <source>
        <dbReference type="ARBA" id="ARBA00022692"/>
    </source>
</evidence>
<keyword evidence="3" id="KW-0813">Transport</keyword>
<dbReference type="InterPro" id="IPR050814">
    <property type="entry name" value="Myo-inositol_Transporter"/>
</dbReference>
<feature type="transmembrane region" description="Helical" evidence="8">
    <location>
        <begin position="212"/>
        <end position="229"/>
    </location>
</feature>
<feature type="transmembrane region" description="Helical" evidence="8">
    <location>
        <begin position="264"/>
        <end position="284"/>
    </location>
</feature>
<dbReference type="GO" id="GO:0022857">
    <property type="term" value="F:transmembrane transporter activity"/>
    <property type="evidence" value="ECO:0007669"/>
    <property type="project" value="InterPro"/>
</dbReference>
<dbReference type="GO" id="GO:0015798">
    <property type="term" value="P:myo-inositol transport"/>
    <property type="evidence" value="ECO:0007669"/>
    <property type="project" value="UniProtKB-ARBA"/>
</dbReference>
<evidence type="ECO:0000256" key="6">
    <source>
        <dbReference type="ARBA" id="ARBA00023136"/>
    </source>
</evidence>
<comment type="similarity">
    <text evidence="2">Belongs to the major facilitator superfamily. Sugar transporter (TC 2.A.1.1) family.</text>
</comment>
<accession>A0A2P7Z1T5</accession>
<keyword evidence="5 8" id="KW-1133">Transmembrane helix</keyword>
<evidence type="ECO:0000256" key="1">
    <source>
        <dbReference type="ARBA" id="ARBA00004141"/>
    </source>
</evidence>
<feature type="domain" description="Major facilitator superfamily (MFS) profile" evidence="9">
    <location>
        <begin position="74"/>
        <end position="606"/>
    </location>
</feature>
<feature type="transmembrane region" description="Helical" evidence="8">
    <location>
        <begin position="583"/>
        <end position="603"/>
    </location>
</feature>
<reference evidence="10 11" key="1">
    <citation type="submission" date="2017-05" db="EMBL/GenBank/DDBJ databases">
        <title>Draft genome sequence of Elsinoe australis.</title>
        <authorList>
            <person name="Cheng Q."/>
        </authorList>
    </citation>
    <scope>NUCLEOTIDE SEQUENCE [LARGE SCALE GENOMIC DNA]</scope>
    <source>
        <strain evidence="10 11">NL1</strain>
    </source>
</reference>
<dbReference type="AlphaFoldDB" id="A0A2P7Z1T5"/>
<keyword evidence="4 8" id="KW-0812">Transmembrane</keyword>
<dbReference type="EMBL" id="NHZQ01000335">
    <property type="protein sequence ID" value="PSK42179.1"/>
    <property type="molecule type" value="Genomic_DNA"/>
</dbReference>
<feature type="transmembrane region" description="Helical" evidence="8">
    <location>
        <begin position="487"/>
        <end position="508"/>
    </location>
</feature>
<evidence type="ECO:0000256" key="2">
    <source>
        <dbReference type="ARBA" id="ARBA00010992"/>
    </source>
</evidence>
<dbReference type="SUPFAM" id="SSF103473">
    <property type="entry name" value="MFS general substrate transporter"/>
    <property type="match status" value="1"/>
</dbReference>
<organism evidence="10 11">
    <name type="scientific">Elsinoe australis</name>
    <dbReference type="NCBI Taxonomy" id="40998"/>
    <lineage>
        <taxon>Eukaryota</taxon>
        <taxon>Fungi</taxon>
        <taxon>Dikarya</taxon>
        <taxon>Ascomycota</taxon>
        <taxon>Pezizomycotina</taxon>
        <taxon>Dothideomycetes</taxon>
        <taxon>Dothideomycetidae</taxon>
        <taxon>Myriangiales</taxon>
        <taxon>Elsinoaceae</taxon>
        <taxon>Elsinoe</taxon>
    </lineage>
</organism>
<feature type="transmembrane region" description="Helical" evidence="8">
    <location>
        <begin position="551"/>
        <end position="571"/>
    </location>
</feature>
<dbReference type="Gene3D" id="1.20.1250.20">
    <property type="entry name" value="MFS general substrate transporter like domains"/>
    <property type="match status" value="1"/>
</dbReference>
<dbReference type="PANTHER" id="PTHR48020:SF40">
    <property type="entry name" value="MAJOR FACILITATOR SUPERFAMILY (MFS) PROFILE DOMAIN-CONTAINING PROTEIN"/>
    <property type="match status" value="1"/>
</dbReference>
<dbReference type="OrthoDB" id="6339427at2759"/>
<protein>
    <recommendedName>
        <fullName evidence="9">Major facilitator superfamily (MFS) profile domain-containing protein</fullName>
    </recommendedName>
</protein>
<evidence type="ECO:0000256" key="5">
    <source>
        <dbReference type="ARBA" id="ARBA00022989"/>
    </source>
</evidence>
<sequence length="878" mass="97041">MANIQPTAVRRPSVADQHIEPVAVQTGDEDSPRTSYQNGLKSSFQVGQPEKPTSKHIYLDNPLTHFSPPELEAAVRAFAEATKLEGITDLLIKGAKYARNPATWLSIPGLTAEEKEVLGNECQASFLEQTKELQVTLLACACGAVAQGWDQASLNGANLRWPEDLNLASGLDSGLPHDVWMFAFVNAAPYIFASIFCYLSDPLNEYLFGRRGAIFVAAIFSLITVVGSACVKTLGQLLASVISIYCAEIAPARIRGSLVMNWQVFVAFGLFLGHSANLAVFGIHSINWRLQLAAAALPAIPLIVLIFVCPESPRFLIKKQRWKEAYRSLCYLNKLPLIAAKELFLIHTQIQAESRMYSGKGSDVPFTEDMEAPDTASLADNKDVYVIQRATSYIRRFRQLFTVPRIRRASMAAFVIMITQQLCGVNVMTFYSGTIVSGDVKYSYPEDVKYASWRKALWISWGTGLTNFLFAYPAYGTIDRWGRRALVLTTLPFLALTLVAAALCFQISNADARLPAVATFLILYMIFYSVGAGPVPFTYSAEVFPLVNREVGMSFAVFTNLFGAGLLSLFVPFLNTSLTATGLLFLFAGLNVIAFILVYLFLYETKQAMLEEMNSMFSVPTGWHIRYQFQEMAPWIWNRWIRRRDLSVANDTRNTINPTTVELRYFYTALGLAREIVEYHLLRIAMVLLVTNLRRTQHIIPGFSDAHITPELLASLAQAAALGARQAGGFTAQVRPHLSVFPGVTRDALLSSLGAIGNMLNDIIEFSKKTRQGVAEGQGQFSDYHGLQDIIRRHGVVLGAEHAAVGHRITGQVGQVMAGVERKLQTLSGIIMPAIRASARTLQQGGHGMYLRAIPIIAISIDNDMKAFRLPHHIARSS</sequence>
<feature type="transmembrane region" description="Helical" evidence="8">
    <location>
        <begin position="235"/>
        <end position="252"/>
    </location>
</feature>
<evidence type="ECO:0000313" key="11">
    <source>
        <dbReference type="Proteomes" id="UP000243723"/>
    </source>
</evidence>
<feature type="transmembrane region" description="Helical" evidence="8">
    <location>
        <begin position="411"/>
        <end position="436"/>
    </location>
</feature>
<dbReference type="GO" id="GO:0016020">
    <property type="term" value="C:membrane"/>
    <property type="evidence" value="ECO:0007669"/>
    <property type="project" value="UniProtKB-SubCell"/>
</dbReference>
<evidence type="ECO:0000259" key="9">
    <source>
        <dbReference type="PROSITE" id="PS50850"/>
    </source>
</evidence>
<evidence type="ECO:0000256" key="7">
    <source>
        <dbReference type="SAM" id="MobiDB-lite"/>
    </source>
</evidence>
<gene>
    <name evidence="10" type="ORF">B9Z65_4093</name>
</gene>
<dbReference type="GO" id="GO:0015791">
    <property type="term" value="P:polyol transmembrane transport"/>
    <property type="evidence" value="ECO:0007669"/>
    <property type="project" value="UniProtKB-ARBA"/>
</dbReference>
<proteinExistence type="inferred from homology"/>
<comment type="caution">
    <text evidence="10">The sequence shown here is derived from an EMBL/GenBank/DDBJ whole genome shotgun (WGS) entry which is preliminary data.</text>
</comment>
<feature type="transmembrane region" description="Helical" evidence="8">
    <location>
        <begin position="514"/>
        <end position="539"/>
    </location>
</feature>
<dbReference type="PRINTS" id="PR00171">
    <property type="entry name" value="SUGRTRNSPORT"/>
</dbReference>
<evidence type="ECO:0000256" key="3">
    <source>
        <dbReference type="ARBA" id="ARBA00022448"/>
    </source>
</evidence>
<feature type="transmembrane region" description="Helical" evidence="8">
    <location>
        <begin position="456"/>
        <end position="475"/>
    </location>
</feature>
<comment type="subcellular location">
    <subcellularLocation>
        <location evidence="1">Membrane</location>
        <topology evidence="1">Multi-pass membrane protein</topology>
    </subcellularLocation>
</comment>
<feature type="compositionally biased region" description="Polar residues" evidence="7">
    <location>
        <begin position="33"/>
        <end position="46"/>
    </location>
</feature>